<dbReference type="InterPro" id="IPR036615">
    <property type="entry name" value="Mur_ligase_C_dom_sf"/>
</dbReference>
<keyword evidence="12" id="KW-0067">ATP-binding</keyword>
<gene>
    <name evidence="25" type="primary">fgs</name>
    <name evidence="25" type="ORF">SMSP2_00219</name>
</gene>
<dbReference type="InterPro" id="IPR018109">
    <property type="entry name" value="Folylpolyglutamate_synth_CS"/>
</dbReference>
<keyword evidence="26" id="KW-1185">Reference proteome</keyword>
<dbReference type="GO" id="GO:0046656">
    <property type="term" value="P:folic acid biosynthetic process"/>
    <property type="evidence" value="ECO:0007669"/>
    <property type="project" value="UniProtKB-KW"/>
</dbReference>
<dbReference type="Pfam" id="PF02875">
    <property type="entry name" value="Mur_ligase_C"/>
    <property type="match status" value="1"/>
</dbReference>
<dbReference type="PROSITE" id="PS01012">
    <property type="entry name" value="FOLYLPOLYGLU_SYNT_2"/>
    <property type="match status" value="1"/>
</dbReference>
<comment type="function">
    <text evidence="2">Functions in two distinct reactions of the de novo folate biosynthetic pathway. Catalyzes the addition of a glutamate residue to dihydropteroate (7,8-dihydropteroate or H2Pte) to form dihydrofolate (7,8-dihydrofolate monoglutamate or H2Pte-Glu). Also catalyzes successive additions of L-glutamate to tetrahydrofolate or 10-formyltetrahydrofolate or 5,10-methylenetetrahydrofolate, leading to folylpolyglutamate derivatives.</text>
</comment>
<evidence type="ECO:0000256" key="1">
    <source>
        <dbReference type="ARBA" id="ARBA00001946"/>
    </source>
</evidence>
<feature type="compositionally biased region" description="Basic residues" evidence="22">
    <location>
        <begin position="1"/>
        <end position="15"/>
    </location>
</feature>
<accession>A0A1Q2MAX9</accession>
<evidence type="ECO:0000256" key="7">
    <source>
        <dbReference type="ARBA" id="ARBA00013025"/>
    </source>
</evidence>
<dbReference type="AlphaFoldDB" id="A0A1Q2MAX9"/>
<dbReference type="Gene3D" id="3.90.190.20">
    <property type="entry name" value="Mur ligase, C-terminal domain"/>
    <property type="match status" value="1"/>
</dbReference>
<dbReference type="PROSITE" id="PS01011">
    <property type="entry name" value="FOLYLPOLYGLU_SYNT_1"/>
    <property type="match status" value="1"/>
</dbReference>
<evidence type="ECO:0000313" key="25">
    <source>
        <dbReference type="EMBL" id="AQQ69885.1"/>
    </source>
</evidence>
<evidence type="ECO:0000256" key="14">
    <source>
        <dbReference type="ARBA" id="ARBA00022909"/>
    </source>
</evidence>
<evidence type="ECO:0000256" key="9">
    <source>
        <dbReference type="ARBA" id="ARBA00022598"/>
    </source>
</evidence>
<comment type="pathway">
    <text evidence="4">Cofactor biosynthesis; tetrahydrofolylpolyglutamate biosynthesis.</text>
</comment>
<evidence type="ECO:0000256" key="17">
    <source>
        <dbReference type="ARBA" id="ARBA00032510"/>
    </source>
</evidence>
<dbReference type="PANTHER" id="PTHR11136:SF0">
    <property type="entry name" value="DIHYDROFOLATE SYNTHETASE-RELATED"/>
    <property type="match status" value="1"/>
</dbReference>
<dbReference type="GO" id="GO:0005737">
    <property type="term" value="C:cytoplasm"/>
    <property type="evidence" value="ECO:0007669"/>
    <property type="project" value="TreeGrafter"/>
</dbReference>
<feature type="compositionally biased region" description="Basic residues" evidence="22">
    <location>
        <begin position="28"/>
        <end position="57"/>
    </location>
</feature>
<dbReference type="Proteomes" id="UP000188181">
    <property type="component" value="Chromosome"/>
</dbReference>
<comment type="cofactor">
    <cofactor evidence="1">
        <name>Mg(2+)</name>
        <dbReference type="ChEBI" id="CHEBI:18420"/>
    </cofactor>
</comment>
<evidence type="ECO:0000256" key="21">
    <source>
        <dbReference type="ARBA" id="ARBA00049161"/>
    </source>
</evidence>
<dbReference type="GO" id="GO:0005524">
    <property type="term" value="F:ATP binding"/>
    <property type="evidence" value="ECO:0007669"/>
    <property type="project" value="UniProtKB-KW"/>
</dbReference>
<evidence type="ECO:0000256" key="16">
    <source>
        <dbReference type="ARBA" id="ARBA00030592"/>
    </source>
</evidence>
<dbReference type="Gene3D" id="3.40.1190.10">
    <property type="entry name" value="Mur-like, catalytic domain"/>
    <property type="match status" value="1"/>
</dbReference>
<keyword evidence="13" id="KW-0460">Magnesium</keyword>
<dbReference type="InterPro" id="IPR013221">
    <property type="entry name" value="Mur_ligase_cen"/>
</dbReference>
<dbReference type="EMBL" id="CP019646">
    <property type="protein sequence ID" value="AQQ69885.1"/>
    <property type="molecule type" value="Genomic_DNA"/>
</dbReference>
<keyword evidence="10" id="KW-0479">Metal-binding</keyword>
<dbReference type="STRING" id="1851148.SMSP2_00219"/>
<dbReference type="KEGG" id="pbas:SMSP2_00219"/>
<dbReference type="InterPro" id="IPR036565">
    <property type="entry name" value="Mur-like_cat_sf"/>
</dbReference>
<dbReference type="SUPFAM" id="SSF53623">
    <property type="entry name" value="MurD-like peptide ligases, catalytic domain"/>
    <property type="match status" value="1"/>
</dbReference>
<dbReference type="GO" id="GO:0046872">
    <property type="term" value="F:metal ion binding"/>
    <property type="evidence" value="ECO:0007669"/>
    <property type="project" value="UniProtKB-KW"/>
</dbReference>
<evidence type="ECO:0000256" key="8">
    <source>
        <dbReference type="ARBA" id="ARBA00019357"/>
    </source>
</evidence>
<evidence type="ECO:0000256" key="20">
    <source>
        <dbReference type="ARBA" id="ARBA00049035"/>
    </source>
</evidence>
<dbReference type="SUPFAM" id="SSF53244">
    <property type="entry name" value="MurD-like peptide ligases, peptide-binding domain"/>
    <property type="match status" value="1"/>
</dbReference>
<dbReference type="GO" id="GO:0008841">
    <property type="term" value="F:dihydrofolate synthase activity"/>
    <property type="evidence" value="ECO:0007669"/>
    <property type="project" value="UniProtKB-EC"/>
</dbReference>
<comment type="similarity">
    <text evidence="5">Belongs to the folylpolyglutamate synthase family.</text>
</comment>
<dbReference type="FunFam" id="3.40.1190.10:FF:000011">
    <property type="entry name" value="Folylpolyglutamate synthase/dihydrofolate synthase"/>
    <property type="match status" value="1"/>
</dbReference>
<evidence type="ECO:0000259" key="24">
    <source>
        <dbReference type="Pfam" id="PF08245"/>
    </source>
</evidence>
<keyword evidence="9 25" id="KW-0436">Ligase</keyword>
<keyword evidence="14" id="KW-0289">Folate biosynthesis</keyword>
<evidence type="ECO:0000256" key="19">
    <source>
        <dbReference type="ARBA" id="ARBA00047808"/>
    </source>
</evidence>
<comment type="catalytic activity">
    <reaction evidence="19">
        <text>10-formyltetrahydrofolyl-(gamma-L-Glu)(n) + L-glutamate + ATP = 10-formyltetrahydrofolyl-(gamma-L-Glu)(n+1) + ADP + phosphate + H(+)</text>
        <dbReference type="Rhea" id="RHEA:51904"/>
        <dbReference type="Rhea" id="RHEA-COMP:13088"/>
        <dbReference type="Rhea" id="RHEA-COMP:14300"/>
        <dbReference type="ChEBI" id="CHEBI:15378"/>
        <dbReference type="ChEBI" id="CHEBI:29985"/>
        <dbReference type="ChEBI" id="CHEBI:30616"/>
        <dbReference type="ChEBI" id="CHEBI:43474"/>
        <dbReference type="ChEBI" id="CHEBI:134413"/>
        <dbReference type="ChEBI" id="CHEBI:456216"/>
        <dbReference type="EC" id="6.3.2.17"/>
    </reaction>
</comment>
<comment type="catalytic activity">
    <reaction evidence="21">
        <text>7,8-dihydropteroate + L-glutamate + ATP = 7,8-dihydrofolate + ADP + phosphate + H(+)</text>
        <dbReference type="Rhea" id="RHEA:23584"/>
        <dbReference type="ChEBI" id="CHEBI:15378"/>
        <dbReference type="ChEBI" id="CHEBI:17839"/>
        <dbReference type="ChEBI" id="CHEBI:29985"/>
        <dbReference type="ChEBI" id="CHEBI:30616"/>
        <dbReference type="ChEBI" id="CHEBI:43474"/>
        <dbReference type="ChEBI" id="CHEBI:57451"/>
        <dbReference type="ChEBI" id="CHEBI:456216"/>
        <dbReference type="EC" id="6.3.2.12"/>
    </reaction>
</comment>
<reference evidence="26" key="1">
    <citation type="submission" date="2017-02" db="EMBL/GenBank/DDBJ databases">
        <title>Comparative genomics and description of representatives of a novel lineage of planctomycetes thriving in anoxic sediments.</title>
        <authorList>
            <person name="Spring S."/>
            <person name="Bunk B."/>
            <person name="Sproer C."/>
        </authorList>
    </citation>
    <scope>NUCLEOTIDE SEQUENCE [LARGE SCALE GENOMIC DNA]</scope>
    <source>
        <strain evidence="26">SM-Chi-D1</strain>
    </source>
</reference>
<feature type="domain" description="Mur ligase central" evidence="24">
    <location>
        <begin position="123"/>
        <end position="352"/>
    </location>
</feature>
<evidence type="ECO:0000256" key="13">
    <source>
        <dbReference type="ARBA" id="ARBA00022842"/>
    </source>
</evidence>
<dbReference type="InterPro" id="IPR001645">
    <property type="entry name" value="Folylpolyglutamate_synth"/>
</dbReference>
<sequence length="517" mass="57606" precursor="true">MAKKTTKKTVAKKKTSKADKSSAPASKKTTKKPVKKTTAKKTATKKASAKKTAAPKKNKTLADFQKVRPFNNYDKALNYLFSVTDYERARHMRYNVDTFDLERMSKLLELLGNPHKGKKFIHVAGTKGKGSTATLLARLLQANGFKVGLYTSPHLLSLHERIEFNSRRIDQNELSEMINKSRPVVEYMEHVGMKPTFFEIFTALAILYFDQMGADISVLETGLGGRLDATNVVDPLVSIITRISIDHQYQLGRTIDKIAYEKAGIIKPGVPVVTVEQEEAALQVISEVAEKKGSPLWVINKNVNFSARVESSPEYGPHARICVDTETSMYHHIRVPLPGEHQAENLALALAAIDQLKRMEYEIDDEKIIEGIETVSLPGRMELIWNDPKVLIDVAHNAASIKALIRAVGQHVPYDSMVMIFGCNRDKDVVGMLKELQYGADKLIFTRSNFPKAVSPTDLAELYTEHTGKMCQTATSLGEALQIARRAVNRDDLICITGSFYLAGQAKERFIKAAQRA</sequence>
<dbReference type="Pfam" id="PF08245">
    <property type="entry name" value="Mur_ligase_M"/>
    <property type="match status" value="1"/>
</dbReference>
<evidence type="ECO:0000256" key="18">
    <source>
        <dbReference type="ARBA" id="ARBA00047493"/>
    </source>
</evidence>
<comment type="pathway">
    <text evidence="3">Cofactor biosynthesis; tetrahydrofolate biosynthesis; 7,8-dihydrofolate from 2-amino-4-hydroxy-6-hydroxymethyl-7,8-dihydropteridine diphosphate and 4-aminobenzoate: step 2/2.</text>
</comment>
<proteinExistence type="inferred from homology"/>
<evidence type="ECO:0000256" key="11">
    <source>
        <dbReference type="ARBA" id="ARBA00022741"/>
    </source>
</evidence>
<evidence type="ECO:0000256" key="15">
    <source>
        <dbReference type="ARBA" id="ARBA00030048"/>
    </source>
</evidence>
<evidence type="ECO:0000259" key="23">
    <source>
        <dbReference type="Pfam" id="PF02875"/>
    </source>
</evidence>
<evidence type="ECO:0000256" key="2">
    <source>
        <dbReference type="ARBA" id="ARBA00002714"/>
    </source>
</evidence>
<protein>
    <recommendedName>
        <fullName evidence="8">Dihydrofolate synthase/folylpolyglutamate synthase</fullName>
        <ecNumber evidence="6">6.3.2.12</ecNumber>
        <ecNumber evidence="7">6.3.2.17</ecNumber>
    </recommendedName>
    <alternativeName>
        <fullName evidence="17">Folylpoly-gamma-glutamate synthetase-dihydrofolate synthetase</fullName>
    </alternativeName>
    <alternativeName>
        <fullName evidence="15">Folylpolyglutamate synthetase</fullName>
    </alternativeName>
    <alternativeName>
        <fullName evidence="16">Tetrahydrofolylpolyglutamate synthase</fullName>
    </alternativeName>
</protein>
<name>A0A1Q2MAX9_9BACT</name>
<keyword evidence="11" id="KW-0547">Nucleotide-binding</keyword>
<dbReference type="InterPro" id="IPR004101">
    <property type="entry name" value="Mur_ligase_C"/>
</dbReference>
<evidence type="ECO:0000256" key="10">
    <source>
        <dbReference type="ARBA" id="ARBA00022723"/>
    </source>
</evidence>
<evidence type="ECO:0000256" key="12">
    <source>
        <dbReference type="ARBA" id="ARBA00022840"/>
    </source>
</evidence>
<comment type="catalytic activity">
    <reaction evidence="18">
        <text>(6S)-5,6,7,8-tetrahydrofolyl-(gamma-L-Glu)(n) + L-glutamate + ATP = (6S)-5,6,7,8-tetrahydrofolyl-(gamma-L-Glu)(n+1) + ADP + phosphate + H(+)</text>
        <dbReference type="Rhea" id="RHEA:10580"/>
        <dbReference type="Rhea" id="RHEA-COMP:14738"/>
        <dbReference type="Rhea" id="RHEA-COMP:14740"/>
        <dbReference type="ChEBI" id="CHEBI:15378"/>
        <dbReference type="ChEBI" id="CHEBI:29985"/>
        <dbReference type="ChEBI" id="CHEBI:30616"/>
        <dbReference type="ChEBI" id="CHEBI:43474"/>
        <dbReference type="ChEBI" id="CHEBI:141005"/>
        <dbReference type="ChEBI" id="CHEBI:456216"/>
        <dbReference type="EC" id="6.3.2.17"/>
    </reaction>
</comment>
<dbReference type="PANTHER" id="PTHR11136">
    <property type="entry name" value="FOLYLPOLYGLUTAMATE SYNTHASE-RELATED"/>
    <property type="match status" value="1"/>
</dbReference>
<evidence type="ECO:0000256" key="5">
    <source>
        <dbReference type="ARBA" id="ARBA00008276"/>
    </source>
</evidence>
<dbReference type="GO" id="GO:0004326">
    <property type="term" value="F:tetrahydrofolylpolyglutamate synthase activity"/>
    <property type="evidence" value="ECO:0007669"/>
    <property type="project" value="UniProtKB-EC"/>
</dbReference>
<dbReference type="EC" id="6.3.2.12" evidence="6"/>
<comment type="catalytic activity">
    <reaction evidence="20">
        <text>(6R)-5,10-methylenetetrahydrofolyl-(gamma-L-Glu)(n) + L-glutamate + ATP = (6R)-5,10-methylenetetrahydrofolyl-(gamma-L-Glu)(n+1) + ADP + phosphate + H(+)</text>
        <dbReference type="Rhea" id="RHEA:51912"/>
        <dbReference type="Rhea" id="RHEA-COMP:13257"/>
        <dbReference type="Rhea" id="RHEA-COMP:13258"/>
        <dbReference type="ChEBI" id="CHEBI:15378"/>
        <dbReference type="ChEBI" id="CHEBI:29985"/>
        <dbReference type="ChEBI" id="CHEBI:30616"/>
        <dbReference type="ChEBI" id="CHEBI:43474"/>
        <dbReference type="ChEBI" id="CHEBI:136572"/>
        <dbReference type="ChEBI" id="CHEBI:456216"/>
        <dbReference type="EC" id="6.3.2.17"/>
    </reaction>
</comment>
<dbReference type="NCBIfam" id="TIGR01499">
    <property type="entry name" value="folC"/>
    <property type="match status" value="1"/>
</dbReference>
<evidence type="ECO:0000256" key="3">
    <source>
        <dbReference type="ARBA" id="ARBA00004799"/>
    </source>
</evidence>
<evidence type="ECO:0000256" key="6">
    <source>
        <dbReference type="ARBA" id="ARBA00013023"/>
    </source>
</evidence>
<feature type="domain" description="Mur ligase C-terminal" evidence="23">
    <location>
        <begin position="379"/>
        <end position="500"/>
    </location>
</feature>
<evidence type="ECO:0000313" key="26">
    <source>
        <dbReference type="Proteomes" id="UP000188181"/>
    </source>
</evidence>
<evidence type="ECO:0000256" key="22">
    <source>
        <dbReference type="SAM" id="MobiDB-lite"/>
    </source>
</evidence>
<dbReference type="EC" id="6.3.2.17" evidence="7"/>
<organism evidence="25 26">
    <name type="scientific">Limihaloglobus sulfuriphilus</name>
    <dbReference type="NCBI Taxonomy" id="1851148"/>
    <lineage>
        <taxon>Bacteria</taxon>
        <taxon>Pseudomonadati</taxon>
        <taxon>Planctomycetota</taxon>
        <taxon>Phycisphaerae</taxon>
        <taxon>Sedimentisphaerales</taxon>
        <taxon>Sedimentisphaeraceae</taxon>
        <taxon>Limihaloglobus</taxon>
    </lineage>
</organism>
<evidence type="ECO:0000256" key="4">
    <source>
        <dbReference type="ARBA" id="ARBA00005150"/>
    </source>
</evidence>
<feature type="region of interest" description="Disordered" evidence="22">
    <location>
        <begin position="1"/>
        <end position="57"/>
    </location>
</feature>